<dbReference type="SUPFAM" id="SSF51182">
    <property type="entry name" value="RmlC-like cupins"/>
    <property type="match status" value="1"/>
</dbReference>
<proteinExistence type="predicted"/>
<gene>
    <name evidence="2" type="ORF">A2729_04730</name>
</gene>
<name>A0A1G1XV07_9BACT</name>
<dbReference type="AlphaFoldDB" id="A0A1G1XV07"/>
<comment type="caution">
    <text evidence="2">The sequence shown here is derived from an EMBL/GenBank/DDBJ whole genome shotgun (WGS) entry which is preliminary data.</text>
</comment>
<protein>
    <submittedName>
        <fullName evidence="2">Mannose-6-phosphate isomerase</fullName>
    </submittedName>
</protein>
<dbReference type="PANTHER" id="PTHR36114:SF1">
    <property type="entry name" value="16.7 KDA PROTEIN IN WHIE LOCUS"/>
    <property type="match status" value="1"/>
</dbReference>
<dbReference type="InterPro" id="IPR011051">
    <property type="entry name" value="RmlC_Cupin_sf"/>
</dbReference>
<sequence>MLIKDLKDCPEIIAGDNSILREVLHPKNEELKIRYSLAHAIVKSGEISLPHRMKTSEVYYILEGEGIIYINDESAEGHPGQAIYIPPSAKQYLKNKGNADLKFLCIFDPAWRPDDEEVVKV</sequence>
<reference evidence="2 3" key="1">
    <citation type="journal article" date="2016" name="Nat. Commun.">
        <title>Thousands of microbial genomes shed light on interconnected biogeochemical processes in an aquifer system.</title>
        <authorList>
            <person name="Anantharaman K."/>
            <person name="Brown C.T."/>
            <person name="Hug L.A."/>
            <person name="Sharon I."/>
            <person name="Castelle C.J."/>
            <person name="Probst A.J."/>
            <person name="Thomas B.C."/>
            <person name="Singh A."/>
            <person name="Wilkins M.J."/>
            <person name="Karaoz U."/>
            <person name="Brodie E.L."/>
            <person name="Williams K.H."/>
            <person name="Hubbard S.S."/>
            <person name="Banfield J.F."/>
        </authorList>
    </citation>
    <scope>NUCLEOTIDE SEQUENCE [LARGE SCALE GENOMIC DNA]</scope>
</reference>
<feature type="domain" description="Cupin type-2" evidence="1">
    <location>
        <begin position="41"/>
        <end position="107"/>
    </location>
</feature>
<dbReference type="InterPro" id="IPR052044">
    <property type="entry name" value="PKS_Associated_Protein"/>
</dbReference>
<dbReference type="EMBL" id="MHIB01000037">
    <property type="protein sequence ID" value="OGY43446.1"/>
    <property type="molecule type" value="Genomic_DNA"/>
</dbReference>
<dbReference type="GO" id="GO:0016853">
    <property type="term" value="F:isomerase activity"/>
    <property type="evidence" value="ECO:0007669"/>
    <property type="project" value="UniProtKB-KW"/>
</dbReference>
<dbReference type="InterPro" id="IPR013096">
    <property type="entry name" value="Cupin_2"/>
</dbReference>
<accession>A0A1G1XV07</accession>
<keyword evidence="2" id="KW-0413">Isomerase</keyword>
<dbReference type="STRING" id="1797532.A2729_04730"/>
<evidence type="ECO:0000313" key="3">
    <source>
        <dbReference type="Proteomes" id="UP000178930"/>
    </source>
</evidence>
<dbReference type="CDD" id="cd02214">
    <property type="entry name" value="cupin_MJ1618"/>
    <property type="match status" value="1"/>
</dbReference>
<dbReference type="Gene3D" id="2.60.120.10">
    <property type="entry name" value="Jelly Rolls"/>
    <property type="match status" value="1"/>
</dbReference>
<dbReference type="Proteomes" id="UP000178930">
    <property type="component" value="Unassembled WGS sequence"/>
</dbReference>
<dbReference type="PANTHER" id="PTHR36114">
    <property type="entry name" value="16.7 KDA PROTEIN IN WHIE LOCUS"/>
    <property type="match status" value="1"/>
</dbReference>
<evidence type="ECO:0000313" key="2">
    <source>
        <dbReference type="EMBL" id="OGY43446.1"/>
    </source>
</evidence>
<dbReference type="Pfam" id="PF07883">
    <property type="entry name" value="Cupin_2"/>
    <property type="match status" value="1"/>
</dbReference>
<dbReference type="InterPro" id="IPR014710">
    <property type="entry name" value="RmlC-like_jellyroll"/>
</dbReference>
<evidence type="ECO:0000259" key="1">
    <source>
        <dbReference type="Pfam" id="PF07883"/>
    </source>
</evidence>
<organism evidence="2 3">
    <name type="scientific">Candidatus Buchananbacteria bacterium RIFCSPHIGHO2_01_FULL_39_14</name>
    <dbReference type="NCBI Taxonomy" id="1797532"/>
    <lineage>
        <taxon>Bacteria</taxon>
        <taxon>Candidatus Buchananiibacteriota</taxon>
    </lineage>
</organism>